<gene>
    <name evidence="1" type="ORF">G3T37_06665</name>
</gene>
<evidence type="ECO:0000313" key="2">
    <source>
        <dbReference type="Proteomes" id="UP000479756"/>
    </source>
</evidence>
<reference evidence="1 2" key="1">
    <citation type="journal article" date="2014" name="Int. J. Syst. Evol. Microbiol.">
        <title>Description of Galbitalea soli gen. nov., sp. nov., and Frondihabitans sucicola sp. nov.</title>
        <authorList>
            <person name="Kim S.J."/>
            <person name="Lim J.M."/>
            <person name="Ahn J.H."/>
            <person name="Weon H.Y."/>
            <person name="Hamada M."/>
            <person name="Suzuki K."/>
            <person name="Ahn T.Y."/>
            <person name="Kwon S.W."/>
        </authorList>
    </citation>
    <scope>NUCLEOTIDE SEQUENCE [LARGE SCALE GENOMIC DNA]</scope>
    <source>
        <strain evidence="1 2">NBRC 108727</strain>
    </source>
</reference>
<dbReference type="Proteomes" id="UP000479756">
    <property type="component" value="Unassembled WGS sequence"/>
</dbReference>
<organism evidence="1 2">
    <name type="scientific">Galbitalea soli</name>
    <dbReference type="NCBI Taxonomy" id="1268042"/>
    <lineage>
        <taxon>Bacteria</taxon>
        <taxon>Bacillati</taxon>
        <taxon>Actinomycetota</taxon>
        <taxon>Actinomycetes</taxon>
        <taxon>Micrococcales</taxon>
        <taxon>Microbacteriaceae</taxon>
        <taxon>Galbitalea</taxon>
    </lineage>
</organism>
<evidence type="ECO:0000313" key="1">
    <source>
        <dbReference type="EMBL" id="NEM91036.1"/>
    </source>
</evidence>
<comment type="caution">
    <text evidence="1">The sequence shown here is derived from an EMBL/GenBank/DDBJ whole genome shotgun (WGS) entry which is preliminary data.</text>
</comment>
<proteinExistence type="predicted"/>
<protein>
    <submittedName>
        <fullName evidence="1">Extracellular solute-binding protein</fullName>
    </submittedName>
</protein>
<dbReference type="EMBL" id="JAAGWZ010000002">
    <property type="protein sequence ID" value="NEM91036.1"/>
    <property type="molecule type" value="Genomic_DNA"/>
</dbReference>
<dbReference type="SUPFAM" id="SSF53850">
    <property type="entry name" value="Periplasmic binding protein-like II"/>
    <property type="match status" value="1"/>
</dbReference>
<name>A0A7C9TPX7_9MICO</name>
<dbReference type="Gene3D" id="3.40.190.10">
    <property type="entry name" value="Periplasmic binding protein-like II"/>
    <property type="match status" value="2"/>
</dbReference>
<sequence length="352" mass="37594">MTGFVGLTWDHPRGREALRASAIEGLRWEVHPLEGFESTPVESLAARYDLIVLDHPHLGDAVAADCVRPLDELFTADELAGWARDAVGPSARSYCLGGRTWALPLDAATQVSARRPDALPAAPRTWPQALALDVPVAPSLAGPHAFLSFCSIAVSLGGELREESGEFFERGIAVDALRILEELARRAPAGTSGLSPIGLLERMTDTDDLAYIPLVYGYVTYSPRLAFGAPPAGIRPGSTIGGTGIAVTRRSEPSTALLDHLRWLLSPAAQAGFIPDHAGQPSARSAWTDPRVDAAAGGFYSATLDTIEASWVRPRFPGYIPFQSRAAAIIRAGLSDHRTVDALATAYREAQQ</sequence>
<accession>A0A7C9TPX7</accession>
<dbReference type="RefSeq" id="WP_163472726.1">
    <property type="nucleotide sequence ID" value="NZ_JAAGWZ010000002.1"/>
</dbReference>
<keyword evidence="2" id="KW-1185">Reference proteome</keyword>
<dbReference type="AlphaFoldDB" id="A0A7C9TPX7"/>